<sequence length="78" mass="8835">MGNQTGADIHGDDHKGGKKFSKDELLAAQDIRQQTGQEHVKYQGYNSSIDRDKKCVEHLVRLKYALVVKQSPFPRPQV</sequence>
<comment type="caution">
    <text evidence="2">The sequence shown here is derived from an EMBL/GenBank/DDBJ whole genome shotgun (WGS) entry which is preliminary data.</text>
</comment>
<evidence type="ECO:0000313" key="2">
    <source>
        <dbReference type="EMBL" id="MPN56508.1"/>
    </source>
</evidence>
<accession>A0A645IYL7</accession>
<organism evidence="2">
    <name type="scientific">bioreactor metagenome</name>
    <dbReference type="NCBI Taxonomy" id="1076179"/>
    <lineage>
        <taxon>unclassified sequences</taxon>
        <taxon>metagenomes</taxon>
        <taxon>ecological metagenomes</taxon>
    </lineage>
</organism>
<name>A0A645IYL7_9ZZZZ</name>
<feature type="compositionally biased region" description="Basic and acidic residues" evidence="1">
    <location>
        <begin position="9"/>
        <end position="22"/>
    </location>
</feature>
<feature type="region of interest" description="Disordered" evidence="1">
    <location>
        <begin position="1"/>
        <end position="22"/>
    </location>
</feature>
<dbReference type="EMBL" id="VSSQ01126914">
    <property type="protein sequence ID" value="MPN56508.1"/>
    <property type="molecule type" value="Genomic_DNA"/>
</dbReference>
<gene>
    <name evidence="2" type="ORF">SDC9_204198</name>
</gene>
<reference evidence="2" key="1">
    <citation type="submission" date="2019-08" db="EMBL/GenBank/DDBJ databases">
        <authorList>
            <person name="Kucharzyk K."/>
            <person name="Murdoch R.W."/>
            <person name="Higgins S."/>
            <person name="Loffler F."/>
        </authorList>
    </citation>
    <scope>NUCLEOTIDE SEQUENCE</scope>
</reference>
<evidence type="ECO:0000256" key="1">
    <source>
        <dbReference type="SAM" id="MobiDB-lite"/>
    </source>
</evidence>
<proteinExistence type="predicted"/>
<dbReference type="AlphaFoldDB" id="A0A645IYL7"/>
<protein>
    <submittedName>
        <fullName evidence="2">Uncharacterized protein</fullName>
    </submittedName>
</protein>